<evidence type="ECO:0000256" key="5">
    <source>
        <dbReference type="ARBA" id="ARBA00023034"/>
    </source>
</evidence>
<dbReference type="RefSeq" id="WP_051487648.1">
    <property type="nucleotide sequence ID" value="NZ_AQQW01000005.1"/>
</dbReference>
<comment type="subcellular location">
    <subcellularLocation>
        <location evidence="1">Golgi apparatus membrane</location>
        <topology evidence="1">Single-pass type II membrane protein</topology>
    </subcellularLocation>
</comment>
<gene>
    <name evidence="8" type="ORF">ATO8_09328</name>
</gene>
<organism evidence="8 9">
    <name type="scientific">Roseivivax marinus</name>
    <dbReference type="NCBI Taxonomy" id="1379903"/>
    <lineage>
        <taxon>Bacteria</taxon>
        <taxon>Pseudomonadati</taxon>
        <taxon>Pseudomonadota</taxon>
        <taxon>Alphaproteobacteria</taxon>
        <taxon>Rhodobacterales</taxon>
        <taxon>Roseobacteraceae</taxon>
        <taxon>Roseivivax</taxon>
    </lineage>
</organism>
<dbReference type="Proteomes" id="UP000019063">
    <property type="component" value="Unassembled WGS sequence"/>
</dbReference>
<dbReference type="Pfam" id="PF03567">
    <property type="entry name" value="Sulfotransfer_2"/>
    <property type="match status" value="1"/>
</dbReference>
<name>W4HJY7_9RHOB</name>
<evidence type="ECO:0000256" key="1">
    <source>
        <dbReference type="ARBA" id="ARBA00004323"/>
    </source>
</evidence>
<evidence type="ECO:0000256" key="6">
    <source>
        <dbReference type="ARBA" id="ARBA00023136"/>
    </source>
</evidence>
<dbReference type="GO" id="GO:0008146">
    <property type="term" value="F:sulfotransferase activity"/>
    <property type="evidence" value="ECO:0007669"/>
    <property type="project" value="InterPro"/>
</dbReference>
<comment type="caution">
    <text evidence="8">The sequence shown here is derived from an EMBL/GenBank/DDBJ whole genome shotgun (WGS) entry which is preliminary data.</text>
</comment>
<dbReference type="PANTHER" id="PTHR12137">
    <property type="entry name" value="CARBOHYDRATE SULFOTRANSFERASE"/>
    <property type="match status" value="1"/>
</dbReference>
<dbReference type="AlphaFoldDB" id="W4HJY7"/>
<dbReference type="PANTHER" id="PTHR12137:SF54">
    <property type="entry name" value="CARBOHYDRATE SULFOTRANSFERASE"/>
    <property type="match status" value="1"/>
</dbReference>
<dbReference type="InterPro" id="IPR005331">
    <property type="entry name" value="Sulfotransferase"/>
</dbReference>
<dbReference type="EMBL" id="AQQW01000005">
    <property type="protein sequence ID" value="ETW12733.1"/>
    <property type="molecule type" value="Genomic_DNA"/>
</dbReference>
<evidence type="ECO:0000256" key="3">
    <source>
        <dbReference type="ARBA" id="ARBA00022692"/>
    </source>
</evidence>
<evidence type="ECO:0000256" key="4">
    <source>
        <dbReference type="ARBA" id="ARBA00022989"/>
    </source>
</evidence>
<evidence type="ECO:0000256" key="7">
    <source>
        <dbReference type="ARBA" id="ARBA00023180"/>
    </source>
</evidence>
<keyword evidence="3" id="KW-0812">Transmembrane</keyword>
<dbReference type="STRING" id="1379903.ATO8_09328"/>
<dbReference type="SUPFAM" id="SSF52540">
    <property type="entry name" value="P-loop containing nucleoside triphosphate hydrolases"/>
    <property type="match status" value="1"/>
</dbReference>
<dbReference type="eggNOG" id="ENOG503386K">
    <property type="taxonomic scope" value="Bacteria"/>
</dbReference>
<evidence type="ECO:0000313" key="9">
    <source>
        <dbReference type="Proteomes" id="UP000019063"/>
    </source>
</evidence>
<reference evidence="8 9" key="1">
    <citation type="journal article" date="2014" name="Antonie Van Leeuwenhoek">
        <title>Roseivivax atlanticus sp. nov., isolated from surface seawater of the Atlantic Ocean.</title>
        <authorList>
            <person name="Li G."/>
            <person name="Lai Q."/>
            <person name="Liu X."/>
            <person name="Sun F."/>
            <person name="Shao Z."/>
        </authorList>
    </citation>
    <scope>NUCLEOTIDE SEQUENCE [LARGE SCALE GENOMIC DNA]</scope>
    <source>
        <strain evidence="8 9">22II-s10s</strain>
    </source>
</reference>
<keyword evidence="5" id="KW-0333">Golgi apparatus</keyword>
<keyword evidence="4" id="KW-1133">Transmembrane helix</keyword>
<dbReference type="InterPro" id="IPR018011">
    <property type="entry name" value="Carb_sulfotrans_8-10"/>
</dbReference>
<keyword evidence="6" id="KW-0472">Membrane</keyword>
<evidence type="ECO:0000313" key="8">
    <source>
        <dbReference type="EMBL" id="ETW12733.1"/>
    </source>
</evidence>
<dbReference type="InterPro" id="IPR027417">
    <property type="entry name" value="P-loop_NTPase"/>
</dbReference>
<evidence type="ECO:0000256" key="2">
    <source>
        <dbReference type="ARBA" id="ARBA00022679"/>
    </source>
</evidence>
<dbReference type="GO" id="GO:0016051">
    <property type="term" value="P:carbohydrate biosynthetic process"/>
    <property type="evidence" value="ECO:0007669"/>
    <property type="project" value="InterPro"/>
</dbReference>
<keyword evidence="7" id="KW-0325">Glycoprotein</keyword>
<accession>W4HJY7</accession>
<keyword evidence="9" id="KW-1185">Reference proteome</keyword>
<dbReference type="GO" id="GO:0016020">
    <property type="term" value="C:membrane"/>
    <property type="evidence" value="ECO:0007669"/>
    <property type="project" value="InterPro"/>
</dbReference>
<sequence>MGWRGYIDDDRKAVFFWSQKAACTTLFRVLADNMAEPPEKKKHFHTESVPYWRCRPKIDDEGYRAVILVRHPTLRAISAYFNKFVIYRGKPLKRRADLESFSQDLHDRYVARTGADPQANTMTFEDYLDTVEALMANRPRPGHPVNGHWDTQAPEALIRDPDFGYDNIVRVEHFARDMRGVGRALGLKVKPKRENPTEVSGHGSYLGAVPAREVAEYPFGYADFLSARTLEQIARIYAIDFEAFGYDPDPRRPGGPLAPKPAGLGDRLKALLGR</sequence>
<dbReference type="PATRIC" id="fig|1317118.6.peg.1927"/>
<keyword evidence="2" id="KW-0808">Transferase</keyword>
<proteinExistence type="predicted"/>
<evidence type="ECO:0008006" key="10">
    <source>
        <dbReference type="Google" id="ProtNLM"/>
    </source>
</evidence>
<protein>
    <recommendedName>
        <fullName evidence="10">Sulfotransferase family protein</fullName>
    </recommendedName>
</protein>